<dbReference type="SUPFAM" id="SSF50129">
    <property type="entry name" value="GroES-like"/>
    <property type="match status" value="1"/>
</dbReference>
<dbReference type="InterPro" id="IPR013154">
    <property type="entry name" value="ADH-like_N"/>
</dbReference>
<dbReference type="InterPro" id="IPR011032">
    <property type="entry name" value="GroES-like_sf"/>
</dbReference>
<proteinExistence type="inferred from homology"/>
<organism evidence="4 5">
    <name type="scientific">Acrocarpospora corrugata</name>
    <dbReference type="NCBI Taxonomy" id="35763"/>
    <lineage>
        <taxon>Bacteria</taxon>
        <taxon>Bacillati</taxon>
        <taxon>Actinomycetota</taxon>
        <taxon>Actinomycetes</taxon>
        <taxon>Streptosporangiales</taxon>
        <taxon>Streptosporangiaceae</taxon>
        <taxon>Acrocarpospora</taxon>
    </lineage>
</organism>
<dbReference type="CDD" id="cd08252">
    <property type="entry name" value="AL_MDR"/>
    <property type="match status" value="1"/>
</dbReference>
<dbReference type="InterPro" id="IPR020843">
    <property type="entry name" value="ER"/>
</dbReference>
<dbReference type="Pfam" id="PF13602">
    <property type="entry name" value="ADH_zinc_N_2"/>
    <property type="match status" value="1"/>
</dbReference>
<reference evidence="4 5" key="1">
    <citation type="submission" date="2019-10" db="EMBL/GenBank/DDBJ databases">
        <title>Whole genome shotgun sequence of Acrocarpospora corrugata NBRC 13972.</title>
        <authorList>
            <person name="Ichikawa N."/>
            <person name="Kimura A."/>
            <person name="Kitahashi Y."/>
            <person name="Komaki H."/>
            <person name="Oguchi A."/>
        </authorList>
    </citation>
    <scope>NUCLEOTIDE SEQUENCE [LARGE SCALE GENOMIC DNA]</scope>
    <source>
        <strain evidence="4 5">NBRC 13972</strain>
    </source>
</reference>
<comment type="similarity">
    <text evidence="2">Belongs to the zinc-containing alcohol dehydrogenase family. Quinone oxidoreductase subfamily.</text>
</comment>
<evidence type="ECO:0000259" key="3">
    <source>
        <dbReference type="SMART" id="SM00829"/>
    </source>
</evidence>
<dbReference type="GO" id="GO:0008270">
    <property type="term" value="F:zinc ion binding"/>
    <property type="evidence" value="ECO:0007669"/>
    <property type="project" value="InterPro"/>
</dbReference>
<dbReference type="SMART" id="SM00829">
    <property type="entry name" value="PKS_ER"/>
    <property type="match status" value="1"/>
</dbReference>
<protein>
    <recommendedName>
        <fullName evidence="2">Zinc-type alcohol dehydrogenase-like protein</fullName>
    </recommendedName>
</protein>
<dbReference type="InterPro" id="IPR014182">
    <property type="entry name" value="ADH_Zn_typ-1"/>
</dbReference>
<name>A0A5M3VWM3_9ACTN</name>
<dbReference type="SUPFAM" id="SSF51735">
    <property type="entry name" value="NAD(P)-binding Rossmann-fold domains"/>
    <property type="match status" value="1"/>
</dbReference>
<evidence type="ECO:0000256" key="2">
    <source>
        <dbReference type="RuleBase" id="RU364000"/>
    </source>
</evidence>
<dbReference type="Pfam" id="PF08240">
    <property type="entry name" value="ADH_N"/>
    <property type="match status" value="1"/>
</dbReference>
<evidence type="ECO:0000313" key="5">
    <source>
        <dbReference type="Proteomes" id="UP000334990"/>
    </source>
</evidence>
<gene>
    <name evidence="4" type="ORF">Acor_33110</name>
</gene>
<keyword evidence="1" id="KW-0521">NADP</keyword>
<keyword evidence="2" id="KW-0862">Zinc</keyword>
<dbReference type="PANTHER" id="PTHR44154:SF1">
    <property type="entry name" value="QUINONE OXIDOREDUCTASE"/>
    <property type="match status" value="1"/>
</dbReference>
<sequence length="346" mass="37257">MRSVRESGAAMAGTMRVVGFRENLPVGDPSCLIDAEVPIPRATGRDLLVRVKAVSVNPVDVKERMSRPAGGELQILGYDAAGVVEAVGDEAGLFRVGDEVYYAGSIARSGSNAEFQLVDERLVGRKPYILDFAEAAAMPLTAITAWETLHDRFRLTKDSEGTLVVVGAAGGVGSMMLQLARRLCPDLTLIGTASRAKSRVWAEEMGAQHVVDHHGDLAAAVLAVSPEGVDYILSPYSAANLEAYQKMLKPGGQVTAIDDPHGLDISGLKSKSLTWHWEFVFTRPLYAPHDTTHHDLLNVVAELVDGQQARSTLTQRMRPINAATLREAHATLERSGTIGKVVVEGW</sequence>
<dbReference type="AlphaFoldDB" id="A0A5M3VWM3"/>
<comment type="caution">
    <text evidence="4">The sequence shown here is derived from an EMBL/GenBank/DDBJ whole genome shotgun (WGS) entry which is preliminary data.</text>
</comment>
<keyword evidence="2" id="KW-0560">Oxidoreductase</keyword>
<keyword evidence="5" id="KW-1185">Reference proteome</keyword>
<dbReference type="GO" id="GO:0016491">
    <property type="term" value="F:oxidoreductase activity"/>
    <property type="evidence" value="ECO:0007669"/>
    <property type="project" value="UniProtKB-KW"/>
</dbReference>
<dbReference type="EMBL" id="BLAD01000049">
    <property type="protein sequence ID" value="GES01247.1"/>
    <property type="molecule type" value="Genomic_DNA"/>
</dbReference>
<feature type="domain" description="Enoyl reductase (ER)" evidence="3">
    <location>
        <begin position="27"/>
        <end position="343"/>
    </location>
</feature>
<accession>A0A5M3VWM3</accession>
<dbReference type="InterPro" id="IPR036291">
    <property type="entry name" value="NAD(P)-bd_dom_sf"/>
</dbReference>
<dbReference type="PANTHER" id="PTHR44154">
    <property type="entry name" value="QUINONE OXIDOREDUCTASE"/>
    <property type="match status" value="1"/>
</dbReference>
<evidence type="ECO:0000313" key="4">
    <source>
        <dbReference type="EMBL" id="GES01247.1"/>
    </source>
</evidence>
<dbReference type="Gene3D" id="3.40.50.720">
    <property type="entry name" value="NAD(P)-binding Rossmann-like Domain"/>
    <property type="match status" value="1"/>
</dbReference>
<keyword evidence="2" id="KW-0479">Metal-binding</keyword>
<dbReference type="NCBIfam" id="TIGR02817">
    <property type="entry name" value="adh_fam_1"/>
    <property type="match status" value="1"/>
</dbReference>
<dbReference type="Proteomes" id="UP000334990">
    <property type="component" value="Unassembled WGS sequence"/>
</dbReference>
<dbReference type="Gene3D" id="3.90.180.10">
    <property type="entry name" value="Medium-chain alcohol dehydrogenases, catalytic domain"/>
    <property type="match status" value="1"/>
</dbReference>
<dbReference type="InterPro" id="IPR051603">
    <property type="entry name" value="Zinc-ADH_QOR/CCCR"/>
</dbReference>
<evidence type="ECO:0000256" key="1">
    <source>
        <dbReference type="ARBA" id="ARBA00022857"/>
    </source>
</evidence>